<proteinExistence type="predicted"/>
<reference evidence="1 2" key="1">
    <citation type="submission" date="2018-06" db="EMBL/GenBank/DDBJ databases">
        <title>Genomic Encyclopedia of Type Strains, Phase IV (KMG-IV): sequencing the most valuable type-strain genomes for metagenomic binning, comparative biology and taxonomic classification.</title>
        <authorList>
            <person name="Goeker M."/>
        </authorList>
    </citation>
    <scope>NUCLEOTIDE SEQUENCE [LARGE SCALE GENOMIC DNA]</scope>
    <source>
        <strain evidence="1 2">DSM 24875</strain>
    </source>
</reference>
<evidence type="ECO:0008006" key="3">
    <source>
        <dbReference type="Google" id="ProtNLM"/>
    </source>
</evidence>
<name>A0A366FVP5_9HYPH</name>
<dbReference type="RefSeq" id="WP_113887186.1">
    <property type="nucleotide sequence ID" value="NZ_QNRK01000001.1"/>
</dbReference>
<evidence type="ECO:0000313" key="2">
    <source>
        <dbReference type="Proteomes" id="UP000253529"/>
    </source>
</evidence>
<dbReference type="InterPro" id="IPR011051">
    <property type="entry name" value="RmlC_Cupin_sf"/>
</dbReference>
<dbReference type="AlphaFoldDB" id="A0A366FVP5"/>
<dbReference type="Proteomes" id="UP000253529">
    <property type="component" value="Unassembled WGS sequence"/>
</dbReference>
<keyword evidence="2" id="KW-1185">Reference proteome</keyword>
<dbReference type="Gene3D" id="2.60.120.10">
    <property type="entry name" value="Jelly Rolls"/>
    <property type="match status" value="1"/>
</dbReference>
<comment type="caution">
    <text evidence="1">The sequence shown here is derived from an EMBL/GenBank/DDBJ whole genome shotgun (WGS) entry which is preliminary data.</text>
</comment>
<dbReference type="EMBL" id="QNRK01000001">
    <property type="protein sequence ID" value="RBP18110.1"/>
    <property type="molecule type" value="Genomic_DNA"/>
</dbReference>
<evidence type="ECO:0000313" key="1">
    <source>
        <dbReference type="EMBL" id="RBP18110.1"/>
    </source>
</evidence>
<sequence length="306" mass="33411">MYDKSDPRASLVAAPVAKSPVTAYGAADYLRFHEGPPQQSDALQRTWLGRGQNAVVAYSDVEAGAVFERRGQVDEWALLLPDRDGKAELVVGDATHALPGASLTFVPPGDSVLKVLQGGRIVRLFTTRSADLADASVNAAGYREPRPNVAPFAAWPAPPDGFRVRTYGLDVPDEPGRFGRIWRCTTLMVNILPVSRGPRDVTKLSPHHHDDFEQYSLVLEGVFIHHMRWPWTPDMTMWRNDEHESCGTPSVAVIPPPAIHTSRSLDPGVNQLVDIFSPPRLDFSLKPGWVLNAADYPTPAGPQGGA</sequence>
<dbReference type="OrthoDB" id="8882910at2"/>
<protein>
    <recommendedName>
        <fullName evidence="3">5-deoxyglucuronate isomerase</fullName>
    </recommendedName>
</protein>
<dbReference type="SUPFAM" id="SSF51182">
    <property type="entry name" value="RmlC-like cupins"/>
    <property type="match status" value="1"/>
</dbReference>
<dbReference type="InterPro" id="IPR014710">
    <property type="entry name" value="RmlC-like_jellyroll"/>
</dbReference>
<organism evidence="1 2">
    <name type="scientific">Roseiarcus fermentans</name>
    <dbReference type="NCBI Taxonomy" id="1473586"/>
    <lineage>
        <taxon>Bacteria</taxon>
        <taxon>Pseudomonadati</taxon>
        <taxon>Pseudomonadota</taxon>
        <taxon>Alphaproteobacteria</taxon>
        <taxon>Hyphomicrobiales</taxon>
        <taxon>Roseiarcaceae</taxon>
        <taxon>Roseiarcus</taxon>
    </lineage>
</organism>
<gene>
    <name evidence="1" type="ORF">DFR50_10152</name>
</gene>
<accession>A0A366FVP5</accession>